<name>A0A1W1X7G1_9CLOT</name>
<protein>
    <submittedName>
        <fullName evidence="1">Aminoglycoside 6-adenylyltransferase</fullName>
    </submittedName>
</protein>
<dbReference type="GO" id="GO:0016779">
    <property type="term" value="F:nucleotidyltransferase activity"/>
    <property type="evidence" value="ECO:0007669"/>
    <property type="project" value="UniProtKB-KW"/>
</dbReference>
<dbReference type="SUPFAM" id="SSF81301">
    <property type="entry name" value="Nucleotidyltransferase"/>
    <property type="match status" value="1"/>
</dbReference>
<dbReference type="AlphaFoldDB" id="A0A1W1X7G1"/>
<evidence type="ECO:0000313" key="2">
    <source>
        <dbReference type="Proteomes" id="UP000192468"/>
    </source>
</evidence>
<dbReference type="Pfam" id="PF04439">
    <property type="entry name" value="Adenyl_transf"/>
    <property type="match status" value="1"/>
</dbReference>
<dbReference type="RefSeq" id="WP_084114161.1">
    <property type="nucleotide sequence ID" value="NZ_FWXH01000002.1"/>
</dbReference>
<keyword evidence="1" id="KW-0808">Transferase</keyword>
<dbReference type="InterPro" id="IPR007530">
    <property type="entry name" value="Aminoglycoside_adenylylTfrase"/>
</dbReference>
<dbReference type="Proteomes" id="UP000192468">
    <property type="component" value="Unassembled WGS sequence"/>
</dbReference>
<sequence>MRTEQEMFNLILKVAENDEIVRAVVMNGLRTNQNTVKDIFQDYDIVYVVNETKPFREQKNWIDQFGKRLYMQYPDENSYYENDVDNSYGWLIQFTDGNRLDLHVGTLSYVLKEIENDKLCKVLLDKDKCLPNVPEATDKDYWVKKPTKNNFYDTCNEFWWCLNNVAKGLWREEIPYVMDMLNYCVRPQLIRLMEWKIGFSTNFTVSVGKSGKYMYRWLKDETWDIFLKTYPSGQVESIWKSVFIMCDLFDYIAKDVACNMKVKYNEIEANNSLKFLKDVHLLPRNAK</sequence>
<proteinExistence type="predicted"/>
<accession>A0A1W1X7G1</accession>
<gene>
    <name evidence="1" type="ORF">SAMN02745134_00928</name>
</gene>
<dbReference type="STRING" id="1121291.SAMN02745134_00928"/>
<dbReference type="Gene3D" id="1.20.120.330">
    <property type="entry name" value="Nucleotidyltransferases domain 2"/>
    <property type="match status" value="1"/>
</dbReference>
<dbReference type="OrthoDB" id="9776406at2"/>
<dbReference type="Gene3D" id="3.30.460.10">
    <property type="entry name" value="Beta Polymerase, domain 2"/>
    <property type="match status" value="1"/>
</dbReference>
<keyword evidence="2" id="KW-1185">Reference proteome</keyword>
<organism evidence="1 2">
    <name type="scientific">Clostridium acidisoli DSM 12555</name>
    <dbReference type="NCBI Taxonomy" id="1121291"/>
    <lineage>
        <taxon>Bacteria</taxon>
        <taxon>Bacillati</taxon>
        <taxon>Bacillota</taxon>
        <taxon>Clostridia</taxon>
        <taxon>Eubacteriales</taxon>
        <taxon>Clostridiaceae</taxon>
        <taxon>Clostridium</taxon>
    </lineage>
</organism>
<dbReference type="EMBL" id="FWXH01000002">
    <property type="protein sequence ID" value="SMC19763.1"/>
    <property type="molecule type" value="Genomic_DNA"/>
</dbReference>
<dbReference type="SUPFAM" id="SSF81631">
    <property type="entry name" value="PAP/OAS1 substrate-binding domain"/>
    <property type="match status" value="1"/>
</dbReference>
<dbReference type="InterPro" id="IPR043519">
    <property type="entry name" value="NT_sf"/>
</dbReference>
<reference evidence="1 2" key="1">
    <citation type="submission" date="2017-04" db="EMBL/GenBank/DDBJ databases">
        <authorList>
            <person name="Afonso C.L."/>
            <person name="Miller P.J."/>
            <person name="Scott M.A."/>
            <person name="Spackman E."/>
            <person name="Goraichik I."/>
            <person name="Dimitrov K.M."/>
            <person name="Suarez D.L."/>
            <person name="Swayne D.E."/>
        </authorList>
    </citation>
    <scope>NUCLEOTIDE SEQUENCE [LARGE SCALE GENOMIC DNA]</scope>
    <source>
        <strain evidence="1 2">DSM 12555</strain>
    </source>
</reference>
<dbReference type="PIRSF" id="PIRSF000812">
    <property type="entry name" value="AAD"/>
    <property type="match status" value="1"/>
</dbReference>
<keyword evidence="1" id="KW-0548">Nucleotidyltransferase</keyword>
<evidence type="ECO:0000313" key="1">
    <source>
        <dbReference type="EMBL" id="SMC19763.1"/>
    </source>
</evidence>